<dbReference type="Pfam" id="PF13842">
    <property type="entry name" value="zf-Tnp_2"/>
    <property type="match status" value="1"/>
</dbReference>
<dbReference type="GeneID" id="106159832"/>
<evidence type="ECO:0000313" key="4">
    <source>
        <dbReference type="RefSeq" id="XP_013391703.1"/>
    </source>
</evidence>
<feature type="domain" description="PiggyBac transposable element-derived protein 4 C-terminal zinc-finger" evidence="2">
    <location>
        <begin position="103"/>
        <end position="145"/>
    </location>
</feature>
<dbReference type="InParanoid" id="A0A1S3I0B6"/>
<name>A0A1S3I0B6_LINAN</name>
<gene>
    <name evidence="4" type="primary">LOC106159832</name>
</gene>
<reference evidence="4" key="1">
    <citation type="submission" date="2025-08" db="UniProtKB">
        <authorList>
            <consortium name="RefSeq"/>
        </authorList>
    </citation>
    <scope>IDENTIFICATION</scope>
    <source>
        <tissue evidence="4">Gonads</tissue>
    </source>
</reference>
<evidence type="ECO:0000313" key="3">
    <source>
        <dbReference type="Proteomes" id="UP000085678"/>
    </source>
</evidence>
<protein>
    <submittedName>
        <fullName evidence="4">PiggyBac transposable element-derived protein 4-like</fullName>
    </submittedName>
</protein>
<evidence type="ECO:0000256" key="1">
    <source>
        <dbReference type="SAM" id="Phobius"/>
    </source>
</evidence>
<dbReference type="OrthoDB" id="10051268at2759"/>
<dbReference type="PANTHER" id="PTHR46599:SF3">
    <property type="entry name" value="PIGGYBAC TRANSPOSABLE ELEMENT-DERIVED PROTEIN 4"/>
    <property type="match status" value="1"/>
</dbReference>
<keyword evidence="1" id="KW-0812">Transmembrane</keyword>
<feature type="transmembrane region" description="Helical" evidence="1">
    <location>
        <begin position="27"/>
        <end position="43"/>
    </location>
</feature>
<keyword evidence="3" id="KW-1185">Reference proteome</keyword>
<dbReference type="RefSeq" id="XP_013391703.1">
    <property type="nucleotide sequence ID" value="XM_013536249.1"/>
</dbReference>
<proteinExistence type="predicted"/>
<keyword evidence="1" id="KW-1133">Transmembrane helix</keyword>
<dbReference type="AlphaFoldDB" id="A0A1S3I0B6"/>
<accession>A0A1S3I0B6</accession>
<sequence length="149" mass="17496">MGGIDRADKAMTYYMVLHRCVKWWKKVFFYLLEVCFCNSLIIYKQQMHPKRVNAEKFRLDIAHGLLVGLESAPSRVGRPPRDPPCRLINCEHFIAINRQRTANGKPSKPDCIVCSNREKKCHQTQYICDKCLEPMCPYPCFKRYHTLLD</sequence>
<dbReference type="KEGG" id="lak:106159832"/>
<dbReference type="InterPro" id="IPR032718">
    <property type="entry name" value="PGBD4_Znf_C"/>
</dbReference>
<keyword evidence="1" id="KW-0472">Membrane</keyword>
<dbReference type="PANTHER" id="PTHR46599">
    <property type="entry name" value="PIGGYBAC TRANSPOSABLE ELEMENT-DERIVED PROTEIN 4"/>
    <property type="match status" value="1"/>
</dbReference>
<organism evidence="3 4">
    <name type="scientific">Lingula anatina</name>
    <name type="common">Brachiopod</name>
    <name type="synonym">Lingula unguis</name>
    <dbReference type="NCBI Taxonomy" id="7574"/>
    <lineage>
        <taxon>Eukaryota</taxon>
        <taxon>Metazoa</taxon>
        <taxon>Spiralia</taxon>
        <taxon>Lophotrochozoa</taxon>
        <taxon>Brachiopoda</taxon>
        <taxon>Linguliformea</taxon>
        <taxon>Lingulata</taxon>
        <taxon>Lingulida</taxon>
        <taxon>Linguloidea</taxon>
        <taxon>Lingulidae</taxon>
        <taxon>Lingula</taxon>
    </lineage>
</organism>
<dbReference type="Proteomes" id="UP000085678">
    <property type="component" value="Unplaced"/>
</dbReference>
<dbReference type="STRING" id="7574.A0A1S3I0B6"/>
<evidence type="ECO:0000259" key="2">
    <source>
        <dbReference type="Pfam" id="PF13842"/>
    </source>
</evidence>